<dbReference type="PANTHER" id="PTHR12858:SF1">
    <property type="entry name" value="PRE-RRNA-PROCESSING PROTEIN TSR1 HOMOLOG"/>
    <property type="match status" value="1"/>
</dbReference>
<evidence type="ECO:0000259" key="2">
    <source>
        <dbReference type="SMART" id="SM01362"/>
    </source>
</evidence>
<dbReference type="Pfam" id="PF04950">
    <property type="entry name" value="RIBIOP_C"/>
    <property type="match status" value="1"/>
</dbReference>
<evidence type="ECO:0000313" key="4">
    <source>
        <dbReference type="Proteomes" id="UP000007305"/>
    </source>
</evidence>
<keyword evidence="1" id="KW-0812">Transmembrane</keyword>
<dbReference type="AlphaFoldDB" id="A0A804MS71"/>
<keyword evidence="4" id="KW-1185">Reference proteome</keyword>
<protein>
    <recommendedName>
        <fullName evidence="2">Ribosome biogenesis protein BMS1/TSR1 C-terminal domain-containing protein</fullName>
    </recommendedName>
</protein>
<feature type="transmembrane region" description="Helical" evidence="1">
    <location>
        <begin position="93"/>
        <end position="114"/>
    </location>
</feature>
<name>A0A804MS71_MAIZE</name>
<dbReference type="InParanoid" id="A0A804MS71"/>
<evidence type="ECO:0000256" key="1">
    <source>
        <dbReference type="SAM" id="Phobius"/>
    </source>
</evidence>
<dbReference type="EnsemblPlants" id="Zm00001eb107630_T001">
    <property type="protein sequence ID" value="Zm00001eb107630_P001"/>
    <property type="gene ID" value="Zm00001eb107630"/>
</dbReference>
<dbReference type="PANTHER" id="PTHR12858">
    <property type="entry name" value="RIBOSOME BIOGENESIS PROTEIN"/>
    <property type="match status" value="1"/>
</dbReference>
<reference evidence="3" key="2">
    <citation type="submission" date="2019-07" db="EMBL/GenBank/DDBJ databases">
        <authorList>
            <person name="Seetharam A."/>
            <person name="Woodhouse M."/>
            <person name="Cannon E."/>
        </authorList>
    </citation>
    <scope>NUCLEOTIDE SEQUENCE [LARGE SCALE GENOMIC DNA]</scope>
    <source>
        <strain evidence="3">cv. B73</strain>
    </source>
</reference>
<sequence>MEDVRRDEEVLQRANVVVRGDEELCCLHATVKRILGICFGHQHKKHDSYEAPIKSKEPLIFNVGFRQFTVRPLFSSDNINCNKHKMERFLHHGWFSVASVYASISFLPLPLIVLKNRDGEQSTIAAVGSLKSVDPNRIILKKIVLTR</sequence>
<dbReference type="InterPro" id="IPR039761">
    <property type="entry name" value="Bms1/Tsr1"/>
</dbReference>
<organism evidence="3 4">
    <name type="scientific">Zea mays</name>
    <name type="common">Maize</name>
    <dbReference type="NCBI Taxonomy" id="4577"/>
    <lineage>
        <taxon>Eukaryota</taxon>
        <taxon>Viridiplantae</taxon>
        <taxon>Streptophyta</taxon>
        <taxon>Embryophyta</taxon>
        <taxon>Tracheophyta</taxon>
        <taxon>Spermatophyta</taxon>
        <taxon>Magnoliopsida</taxon>
        <taxon>Liliopsida</taxon>
        <taxon>Poales</taxon>
        <taxon>Poaceae</taxon>
        <taxon>PACMAD clade</taxon>
        <taxon>Panicoideae</taxon>
        <taxon>Andropogonodae</taxon>
        <taxon>Andropogoneae</taxon>
        <taxon>Tripsacinae</taxon>
        <taxon>Zea</taxon>
    </lineage>
</organism>
<keyword evidence="1" id="KW-1133">Transmembrane helix</keyword>
<reference evidence="4" key="1">
    <citation type="submission" date="2015-12" db="EMBL/GenBank/DDBJ databases">
        <title>Update maize B73 reference genome by single molecule sequencing technologies.</title>
        <authorList>
            <consortium name="Maize Genome Sequencing Project"/>
            <person name="Ware D."/>
        </authorList>
    </citation>
    <scope>NUCLEOTIDE SEQUENCE [LARGE SCALE GENOMIC DNA]</scope>
    <source>
        <strain evidence="4">cv. B73</strain>
    </source>
</reference>
<proteinExistence type="predicted"/>
<dbReference type="GO" id="GO:0042254">
    <property type="term" value="P:ribosome biogenesis"/>
    <property type="evidence" value="ECO:0007669"/>
    <property type="project" value="InterPro"/>
</dbReference>
<dbReference type="Gramene" id="Zm00001eb107630_T001">
    <property type="protein sequence ID" value="Zm00001eb107630_P001"/>
    <property type="gene ID" value="Zm00001eb107630"/>
</dbReference>
<feature type="domain" description="Ribosome biogenesis protein BMS1/TSR1 C-terminal" evidence="2">
    <location>
        <begin position="2"/>
        <end position="146"/>
    </location>
</feature>
<accession>A0A804MS71</accession>
<dbReference type="InterPro" id="IPR007034">
    <property type="entry name" value="BMS1_TSR1_C"/>
</dbReference>
<evidence type="ECO:0000313" key="3">
    <source>
        <dbReference type="EnsemblPlants" id="Zm00001eb107630_P001"/>
    </source>
</evidence>
<keyword evidence="1" id="KW-0472">Membrane</keyword>
<reference evidence="3" key="3">
    <citation type="submission" date="2021-05" db="UniProtKB">
        <authorList>
            <consortium name="EnsemblPlants"/>
        </authorList>
    </citation>
    <scope>IDENTIFICATION</scope>
    <source>
        <strain evidence="3">cv. B73</strain>
    </source>
</reference>
<dbReference type="Proteomes" id="UP000007305">
    <property type="component" value="Chromosome 2"/>
</dbReference>
<dbReference type="SMART" id="SM01362">
    <property type="entry name" value="DUF663"/>
    <property type="match status" value="1"/>
</dbReference>